<feature type="domain" description="RRM" evidence="3">
    <location>
        <begin position="1"/>
        <end position="77"/>
    </location>
</feature>
<dbReference type="InterPro" id="IPR000504">
    <property type="entry name" value="RRM_dom"/>
</dbReference>
<name>A0A5J4WI85_9EUKA</name>
<comment type="caution">
    <text evidence="4">The sequence shown here is derived from an EMBL/GenBank/DDBJ whole genome shotgun (WGS) entry which is preliminary data.</text>
</comment>
<dbReference type="PANTHER" id="PTHR48025:SF1">
    <property type="entry name" value="RRM DOMAIN-CONTAINING PROTEIN"/>
    <property type="match status" value="1"/>
</dbReference>
<dbReference type="PANTHER" id="PTHR48025">
    <property type="entry name" value="OS02G0815200 PROTEIN"/>
    <property type="match status" value="1"/>
</dbReference>
<keyword evidence="1 2" id="KW-0694">RNA-binding</keyword>
<organism evidence="4 5">
    <name type="scientific">Streblomastix strix</name>
    <dbReference type="NCBI Taxonomy" id="222440"/>
    <lineage>
        <taxon>Eukaryota</taxon>
        <taxon>Metamonada</taxon>
        <taxon>Preaxostyla</taxon>
        <taxon>Oxymonadida</taxon>
        <taxon>Streblomastigidae</taxon>
        <taxon>Streblomastix</taxon>
    </lineage>
</organism>
<accession>A0A5J4WI85</accession>
<dbReference type="Pfam" id="PF00076">
    <property type="entry name" value="RRM_1"/>
    <property type="match status" value="1"/>
</dbReference>
<dbReference type="AlphaFoldDB" id="A0A5J4WI85"/>
<dbReference type="InterPro" id="IPR012677">
    <property type="entry name" value="Nucleotide-bd_a/b_plait_sf"/>
</dbReference>
<dbReference type="Gene3D" id="1.25.10.10">
    <property type="entry name" value="Leucine-rich Repeat Variant"/>
    <property type="match status" value="1"/>
</dbReference>
<dbReference type="SMART" id="SM00360">
    <property type="entry name" value="RRM"/>
    <property type="match status" value="1"/>
</dbReference>
<dbReference type="GO" id="GO:0003729">
    <property type="term" value="F:mRNA binding"/>
    <property type="evidence" value="ECO:0007669"/>
    <property type="project" value="TreeGrafter"/>
</dbReference>
<dbReference type="PROSITE" id="PS50102">
    <property type="entry name" value="RRM"/>
    <property type="match status" value="1"/>
</dbReference>
<dbReference type="InterPro" id="IPR011989">
    <property type="entry name" value="ARM-like"/>
</dbReference>
<dbReference type="InterPro" id="IPR050502">
    <property type="entry name" value="Euk_RNA-bind_prot"/>
</dbReference>
<dbReference type="Gene3D" id="3.30.70.330">
    <property type="match status" value="1"/>
</dbReference>
<protein>
    <recommendedName>
        <fullName evidence="3">RRM domain-containing protein</fullName>
    </recommendedName>
</protein>
<dbReference type="SUPFAM" id="SSF48371">
    <property type="entry name" value="ARM repeat"/>
    <property type="match status" value="1"/>
</dbReference>
<sequence length="279" mass="31688">MKLYVGNLNYKTSEEQLRQLFASIGSVISVLIPIQSGRGRGYGFVTMEDEESANKCILKLDGIEVDGRNIHVEISKNQNRGKKIAVNRAKIETNELFADYALYAKIALDLKIPLDGTDEQKKQILNEQEIDCEFLINTIKDKKCDEGRKKVFEAGIIEGFLYIFENREINQTSRKITFTFSNLTPSCNNEELLLIFAKNPFPGLLRLLEHSDVDIVNDGICSIYNILNAGLNTTPVDSLHPHYDEMLKYGGIEKIFNLFKKNLNKFSRDHSALTIGQLF</sequence>
<dbReference type="InterPro" id="IPR016024">
    <property type="entry name" value="ARM-type_fold"/>
</dbReference>
<proteinExistence type="predicted"/>
<evidence type="ECO:0000313" key="4">
    <source>
        <dbReference type="EMBL" id="KAA6394302.1"/>
    </source>
</evidence>
<gene>
    <name evidence="4" type="ORF">EZS28_010173</name>
</gene>
<evidence type="ECO:0000313" key="5">
    <source>
        <dbReference type="Proteomes" id="UP000324800"/>
    </source>
</evidence>
<evidence type="ECO:0000256" key="1">
    <source>
        <dbReference type="ARBA" id="ARBA00022884"/>
    </source>
</evidence>
<dbReference type="SUPFAM" id="SSF54928">
    <property type="entry name" value="RNA-binding domain, RBD"/>
    <property type="match status" value="1"/>
</dbReference>
<dbReference type="InterPro" id="IPR035979">
    <property type="entry name" value="RBD_domain_sf"/>
</dbReference>
<dbReference type="GO" id="GO:0005634">
    <property type="term" value="C:nucleus"/>
    <property type="evidence" value="ECO:0007669"/>
    <property type="project" value="TreeGrafter"/>
</dbReference>
<dbReference type="EMBL" id="SNRW01001979">
    <property type="protein sequence ID" value="KAA6394302.1"/>
    <property type="molecule type" value="Genomic_DNA"/>
</dbReference>
<reference evidence="4 5" key="1">
    <citation type="submission" date="2019-03" db="EMBL/GenBank/DDBJ databases">
        <title>Single cell metagenomics reveals metabolic interactions within the superorganism composed of flagellate Streblomastix strix and complex community of Bacteroidetes bacteria on its surface.</title>
        <authorList>
            <person name="Treitli S.C."/>
            <person name="Kolisko M."/>
            <person name="Husnik F."/>
            <person name="Keeling P."/>
            <person name="Hampl V."/>
        </authorList>
    </citation>
    <scope>NUCLEOTIDE SEQUENCE [LARGE SCALE GENOMIC DNA]</scope>
    <source>
        <strain evidence="4">ST1C</strain>
    </source>
</reference>
<dbReference type="Proteomes" id="UP000324800">
    <property type="component" value="Unassembled WGS sequence"/>
</dbReference>
<evidence type="ECO:0000256" key="2">
    <source>
        <dbReference type="PROSITE-ProRule" id="PRU00176"/>
    </source>
</evidence>
<evidence type="ECO:0000259" key="3">
    <source>
        <dbReference type="PROSITE" id="PS50102"/>
    </source>
</evidence>
<dbReference type="OrthoDB" id="439808at2759"/>